<accession>A0A0A8YRR1</accession>
<reference evidence="1" key="2">
    <citation type="journal article" date="2015" name="Data Brief">
        <title>Shoot transcriptome of the giant reed, Arundo donax.</title>
        <authorList>
            <person name="Barrero R.A."/>
            <person name="Guerrero F.D."/>
            <person name="Moolhuijzen P."/>
            <person name="Goolsby J.A."/>
            <person name="Tidwell J."/>
            <person name="Bellgard S.E."/>
            <person name="Bellgard M.I."/>
        </authorList>
    </citation>
    <scope>NUCLEOTIDE SEQUENCE</scope>
    <source>
        <tissue evidence="1">Shoot tissue taken approximately 20 cm above the soil surface</tissue>
    </source>
</reference>
<sequence>MCYKRQEFFGRKFWLHVIPKKKFQLHRLCT</sequence>
<evidence type="ECO:0000313" key="1">
    <source>
        <dbReference type="EMBL" id="JAD29564.1"/>
    </source>
</evidence>
<dbReference type="AlphaFoldDB" id="A0A0A8YRR1"/>
<reference evidence="1" key="1">
    <citation type="submission" date="2014-09" db="EMBL/GenBank/DDBJ databases">
        <authorList>
            <person name="Magalhaes I.L.F."/>
            <person name="Oliveira U."/>
            <person name="Santos F.R."/>
            <person name="Vidigal T.H.D.A."/>
            <person name="Brescovit A.D."/>
            <person name="Santos A.J."/>
        </authorList>
    </citation>
    <scope>NUCLEOTIDE SEQUENCE</scope>
    <source>
        <tissue evidence="1">Shoot tissue taken approximately 20 cm above the soil surface</tissue>
    </source>
</reference>
<protein>
    <submittedName>
        <fullName evidence="1">Uncharacterized protein</fullName>
    </submittedName>
</protein>
<dbReference type="EMBL" id="GBRH01268331">
    <property type="protein sequence ID" value="JAD29564.1"/>
    <property type="molecule type" value="Transcribed_RNA"/>
</dbReference>
<organism evidence="1">
    <name type="scientific">Arundo donax</name>
    <name type="common">Giant reed</name>
    <name type="synonym">Donax arundinaceus</name>
    <dbReference type="NCBI Taxonomy" id="35708"/>
    <lineage>
        <taxon>Eukaryota</taxon>
        <taxon>Viridiplantae</taxon>
        <taxon>Streptophyta</taxon>
        <taxon>Embryophyta</taxon>
        <taxon>Tracheophyta</taxon>
        <taxon>Spermatophyta</taxon>
        <taxon>Magnoliopsida</taxon>
        <taxon>Liliopsida</taxon>
        <taxon>Poales</taxon>
        <taxon>Poaceae</taxon>
        <taxon>PACMAD clade</taxon>
        <taxon>Arundinoideae</taxon>
        <taxon>Arundineae</taxon>
        <taxon>Arundo</taxon>
    </lineage>
</organism>
<name>A0A0A8YRR1_ARUDO</name>
<proteinExistence type="predicted"/>